<protein>
    <submittedName>
        <fullName evidence="2">Uncharacterized protein</fullName>
    </submittedName>
</protein>
<gene>
    <name evidence="2" type="ORF">HPP92_022069</name>
</gene>
<reference evidence="2 3" key="1">
    <citation type="journal article" date="2020" name="Nat. Food">
        <title>A phased Vanilla planifolia genome enables genetic improvement of flavour and production.</title>
        <authorList>
            <person name="Hasing T."/>
            <person name="Tang H."/>
            <person name="Brym M."/>
            <person name="Khazi F."/>
            <person name="Huang T."/>
            <person name="Chambers A.H."/>
        </authorList>
    </citation>
    <scope>NUCLEOTIDE SEQUENCE [LARGE SCALE GENOMIC DNA]</scope>
    <source>
        <tissue evidence="2">Leaf</tissue>
    </source>
</reference>
<evidence type="ECO:0000313" key="2">
    <source>
        <dbReference type="EMBL" id="KAG0456912.1"/>
    </source>
</evidence>
<keyword evidence="3" id="KW-1185">Reference proteome</keyword>
<proteinExistence type="predicted"/>
<accession>A0A835PVQ6</accession>
<dbReference type="EMBL" id="JADCNL010000012">
    <property type="protein sequence ID" value="KAG0456912.1"/>
    <property type="molecule type" value="Genomic_DNA"/>
</dbReference>
<sequence length="120" mass="13565">MVSRRPSAALPSHRSPSMGQQQTPLLLTSTAPAMHTIPHAYPFHRPSSIGRITVLHTDLHAFLLSEYGTHKIWTATPHSLFVRPPKRSQPWRPGRQRRDECRRVIQVVHVEDGSSAQADH</sequence>
<dbReference type="AlphaFoldDB" id="A0A835PVQ6"/>
<dbReference type="OrthoDB" id="206201at2759"/>
<name>A0A835PVQ6_VANPL</name>
<feature type="region of interest" description="Disordered" evidence="1">
    <location>
        <begin position="1"/>
        <end position="24"/>
    </location>
</feature>
<evidence type="ECO:0000313" key="3">
    <source>
        <dbReference type="Proteomes" id="UP000636800"/>
    </source>
</evidence>
<dbReference type="Proteomes" id="UP000636800">
    <property type="component" value="Chromosome 12"/>
</dbReference>
<comment type="caution">
    <text evidence="2">The sequence shown here is derived from an EMBL/GenBank/DDBJ whole genome shotgun (WGS) entry which is preliminary data.</text>
</comment>
<evidence type="ECO:0000256" key="1">
    <source>
        <dbReference type="SAM" id="MobiDB-lite"/>
    </source>
</evidence>
<feature type="compositionally biased region" description="Polar residues" evidence="1">
    <location>
        <begin position="14"/>
        <end position="24"/>
    </location>
</feature>
<organism evidence="2 3">
    <name type="scientific">Vanilla planifolia</name>
    <name type="common">Vanilla</name>
    <dbReference type="NCBI Taxonomy" id="51239"/>
    <lineage>
        <taxon>Eukaryota</taxon>
        <taxon>Viridiplantae</taxon>
        <taxon>Streptophyta</taxon>
        <taxon>Embryophyta</taxon>
        <taxon>Tracheophyta</taxon>
        <taxon>Spermatophyta</taxon>
        <taxon>Magnoliopsida</taxon>
        <taxon>Liliopsida</taxon>
        <taxon>Asparagales</taxon>
        <taxon>Orchidaceae</taxon>
        <taxon>Vanilloideae</taxon>
        <taxon>Vanilleae</taxon>
        <taxon>Vanilla</taxon>
    </lineage>
</organism>